<evidence type="ECO:0008006" key="4">
    <source>
        <dbReference type="Google" id="ProtNLM"/>
    </source>
</evidence>
<dbReference type="EMBL" id="OW969750">
    <property type="protein sequence ID" value="CAH6254177.1"/>
    <property type="molecule type" value="Genomic_DNA"/>
</dbReference>
<sequence>MDATEIPITKGIRSRRRQRSWRRIAISVAAVSGILLLLYLWLMVSIFCSRQQEVVTFDMQGTVNSFMAQLSQQQPGEETVKNTTSRFSAALNGALTDWQRHHDVIILVAPAVVAGAPDITPEIQADVAKRMSAVSTRQRP</sequence>
<evidence type="ECO:0000313" key="2">
    <source>
        <dbReference type="EMBL" id="CAH6254177.1"/>
    </source>
</evidence>
<dbReference type="Pfam" id="PF09677">
    <property type="entry name" value="TrbI_Ftype"/>
    <property type="match status" value="1"/>
</dbReference>
<dbReference type="NCBIfam" id="TIGR02744">
    <property type="entry name" value="TrbI_Ftype"/>
    <property type="match status" value="1"/>
</dbReference>
<dbReference type="InterPro" id="IPR014115">
    <property type="entry name" value="TrbI_Ftype"/>
</dbReference>
<keyword evidence="2" id="KW-0614">Plasmid</keyword>
<geneLocation type="plasmid" evidence="2 3">
    <name>P1</name>
</geneLocation>
<dbReference type="Proteomes" id="UP000789617">
    <property type="component" value="Plasmid P1"/>
</dbReference>
<feature type="transmembrane region" description="Helical" evidence="1">
    <location>
        <begin position="21"/>
        <end position="42"/>
    </location>
</feature>
<name>A0A9P0YB85_KLEVA</name>
<keyword evidence="1" id="KW-1133">Transmembrane helix</keyword>
<evidence type="ECO:0000256" key="1">
    <source>
        <dbReference type="SAM" id="Phobius"/>
    </source>
</evidence>
<keyword evidence="3" id="KW-1185">Reference proteome</keyword>
<organism evidence="2 3">
    <name type="scientific">Klebsiella variicola</name>
    <dbReference type="NCBI Taxonomy" id="244366"/>
    <lineage>
        <taxon>Bacteria</taxon>
        <taxon>Pseudomonadati</taxon>
        <taxon>Pseudomonadota</taxon>
        <taxon>Gammaproteobacteria</taxon>
        <taxon>Enterobacterales</taxon>
        <taxon>Enterobacteriaceae</taxon>
        <taxon>Klebsiella/Raoultella group</taxon>
        <taxon>Klebsiella</taxon>
        <taxon>Klebsiella pneumoniae complex</taxon>
    </lineage>
</organism>
<dbReference type="RefSeq" id="WP_179153925.1">
    <property type="nucleotide sequence ID" value="NZ_JAAFAQ010000011.1"/>
</dbReference>
<keyword evidence="1" id="KW-0472">Membrane</keyword>
<keyword evidence="1" id="KW-0812">Transmembrane</keyword>
<protein>
    <recommendedName>
        <fullName evidence="4">Type-F conjugative transfer system protein TrbI</fullName>
    </recommendedName>
</protein>
<proteinExistence type="predicted"/>
<dbReference type="AlphaFoldDB" id="A0A9P0YB85"/>
<evidence type="ECO:0000313" key="3">
    <source>
        <dbReference type="Proteomes" id="UP000789617"/>
    </source>
</evidence>
<gene>
    <name evidence="2" type="ORF">AN2335V1_4896</name>
</gene>
<accession>A0A9P0YB85</accession>
<reference evidence="2" key="1">
    <citation type="submission" date="2022-05" db="EMBL/GenBank/DDBJ databases">
        <authorList>
            <person name="Alioto T."/>
            <person name="Alioto T."/>
            <person name="Gomez Garrido J."/>
        </authorList>
    </citation>
    <scope>NUCLEOTIDE SEQUENCE</scope>
    <source>
        <strain evidence="2">0</strain>
        <plasmid evidence="2">P1</plasmid>
    </source>
</reference>